<accession>A0A4Q2U8Y9</accession>
<evidence type="ECO:0000256" key="1">
    <source>
        <dbReference type="ARBA" id="ARBA00007613"/>
    </source>
</evidence>
<dbReference type="Gene3D" id="1.20.1600.10">
    <property type="entry name" value="Outer membrane efflux proteins (OEP)"/>
    <property type="match status" value="1"/>
</dbReference>
<feature type="region of interest" description="Disordered" evidence="3">
    <location>
        <begin position="1"/>
        <end position="26"/>
    </location>
</feature>
<evidence type="ECO:0000256" key="3">
    <source>
        <dbReference type="SAM" id="MobiDB-lite"/>
    </source>
</evidence>
<dbReference type="Gene3D" id="2.20.200.10">
    <property type="entry name" value="Outer membrane efflux proteins (OEP)"/>
    <property type="match status" value="1"/>
</dbReference>
<feature type="region of interest" description="Disordered" evidence="3">
    <location>
        <begin position="521"/>
        <end position="546"/>
    </location>
</feature>
<comment type="similarity">
    <text evidence="1 2">Belongs to the outer membrane factor (OMF) (TC 1.B.17) family.</text>
</comment>
<keyword evidence="2" id="KW-0812">Transmembrane</keyword>
<reference evidence="4 5" key="1">
    <citation type="submission" date="2018-12" db="EMBL/GenBank/DDBJ databases">
        <authorList>
            <person name="Grouzdev D.S."/>
            <person name="Krutkina M.S."/>
        </authorList>
    </citation>
    <scope>NUCLEOTIDE SEQUENCE [LARGE SCALE GENOMIC DNA]</scope>
    <source>
        <strain evidence="4 5">RmlP026</strain>
    </source>
</reference>
<dbReference type="EMBL" id="QYBB01000004">
    <property type="protein sequence ID" value="RYC32960.1"/>
    <property type="molecule type" value="Genomic_DNA"/>
</dbReference>
<dbReference type="Pfam" id="PF02321">
    <property type="entry name" value="OEP"/>
    <property type="match status" value="2"/>
</dbReference>
<evidence type="ECO:0000313" key="5">
    <source>
        <dbReference type="Proteomes" id="UP000290759"/>
    </source>
</evidence>
<sequence>MKRESGQVASHAVGAARGDGPRGARQASPGLAVAALAAGALAVSLGACSFDEVRPGVDQPTPVAFSHAPGEAPAKPLPVDWPKIFGAPELTRLAGLTAHDNFDVAAAAARIVQADAQTAVASAALFPQVTSSDTGSRNFSPASIRSGTGLAAGRGVTAANAFNLGLTASYELDLWGRNRFNSLAAAQNAVATRYARDTVVLSSVASVANSYFSLLSAQDRLRIADQNLKEARFGLEAVKGRLSVGTVTALEVAQQQSVVEQQLALFPPLQQQLQQAKTAIALLTGRAPESLAIRGGSLDALKPPAIPAGLPSQVIRRRPDVAEAAALLSSADASVLTARADLFPRLTLTGTGGVESLALRNLLSPGAVFGSFGLGLASPLLDGGALKGELDLQRGRDLEYLQDFRRSLVQSFVDVENALIAVQQNAEHEKRLAAVVTSARLAFDITKARLREGTIDILTVINTEQTLFSALDAQAVVRLARFTALSSLAQAIGGGWTRPELLELPSLDGLEPVPLDAVAPGATPAQGLATDRGGYTAGGPVSAGKS</sequence>
<dbReference type="InterPro" id="IPR010131">
    <property type="entry name" value="MdtP/NodT-like"/>
</dbReference>
<evidence type="ECO:0000256" key="2">
    <source>
        <dbReference type="RuleBase" id="RU362097"/>
    </source>
</evidence>
<dbReference type="AlphaFoldDB" id="A0A4Q2U8Y9"/>
<dbReference type="NCBIfam" id="TIGR01845">
    <property type="entry name" value="outer_NodT"/>
    <property type="match status" value="1"/>
</dbReference>
<dbReference type="PANTHER" id="PTHR30203">
    <property type="entry name" value="OUTER MEMBRANE CATION EFFLUX PROTEIN"/>
    <property type="match status" value="1"/>
</dbReference>
<keyword evidence="2" id="KW-0472">Membrane</keyword>
<dbReference type="Proteomes" id="UP000290759">
    <property type="component" value="Unassembled WGS sequence"/>
</dbReference>
<dbReference type="OrthoDB" id="9783100at2"/>
<dbReference type="GO" id="GO:0015562">
    <property type="term" value="F:efflux transmembrane transporter activity"/>
    <property type="evidence" value="ECO:0007669"/>
    <property type="project" value="InterPro"/>
</dbReference>
<keyword evidence="2" id="KW-0449">Lipoprotein</keyword>
<protein>
    <submittedName>
        <fullName evidence="4">Efflux transporter outer membrane subunit</fullName>
    </submittedName>
</protein>
<keyword evidence="2" id="KW-0564">Palmitate</keyword>
<reference evidence="4 5" key="2">
    <citation type="submission" date="2019-02" db="EMBL/GenBank/DDBJ databases">
        <title>'Lichenibacterium ramalinii' gen. nov. sp. nov., 'Lichenibacterium minor' gen. nov. sp. nov.</title>
        <authorList>
            <person name="Pankratov T."/>
        </authorList>
    </citation>
    <scope>NUCLEOTIDE SEQUENCE [LARGE SCALE GENOMIC DNA]</scope>
    <source>
        <strain evidence="4 5">RmlP026</strain>
    </source>
</reference>
<organism evidence="4 5">
    <name type="scientific">Lichenibacterium minor</name>
    <dbReference type="NCBI Taxonomy" id="2316528"/>
    <lineage>
        <taxon>Bacteria</taxon>
        <taxon>Pseudomonadati</taxon>
        <taxon>Pseudomonadota</taxon>
        <taxon>Alphaproteobacteria</taxon>
        <taxon>Hyphomicrobiales</taxon>
        <taxon>Lichenihabitantaceae</taxon>
        <taxon>Lichenibacterium</taxon>
    </lineage>
</organism>
<dbReference type="InterPro" id="IPR003423">
    <property type="entry name" value="OMP_efflux"/>
</dbReference>
<comment type="caution">
    <text evidence="4">The sequence shown here is derived from an EMBL/GenBank/DDBJ whole genome shotgun (WGS) entry which is preliminary data.</text>
</comment>
<dbReference type="GO" id="GO:0005886">
    <property type="term" value="C:plasma membrane"/>
    <property type="evidence" value="ECO:0007669"/>
    <property type="project" value="UniProtKB-SubCell"/>
</dbReference>
<comment type="subcellular location">
    <subcellularLocation>
        <location evidence="2">Cell membrane</location>
        <topology evidence="2">Lipid-anchor</topology>
    </subcellularLocation>
</comment>
<gene>
    <name evidence="4" type="ORF">D3273_05730</name>
</gene>
<feature type="compositionally biased region" description="Low complexity" evidence="3">
    <location>
        <begin position="12"/>
        <end position="26"/>
    </location>
</feature>
<keyword evidence="2" id="KW-1134">Transmembrane beta strand</keyword>
<proteinExistence type="inferred from homology"/>
<name>A0A4Q2U8Y9_9HYPH</name>
<dbReference type="PANTHER" id="PTHR30203:SF33">
    <property type="entry name" value="BLR4455 PROTEIN"/>
    <property type="match status" value="1"/>
</dbReference>
<evidence type="ECO:0000313" key="4">
    <source>
        <dbReference type="EMBL" id="RYC32960.1"/>
    </source>
</evidence>
<keyword evidence="5" id="KW-1185">Reference proteome</keyword>
<dbReference type="SUPFAM" id="SSF56954">
    <property type="entry name" value="Outer membrane efflux proteins (OEP)"/>
    <property type="match status" value="1"/>
</dbReference>